<dbReference type="Proteomes" id="UP000222056">
    <property type="component" value="Unassembled WGS sequence"/>
</dbReference>
<dbReference type="InterPro" id="IPR008283">
    <property type="entry name" value="Peptidase_M17_N"/>
</dbReference>
<evidence type="ECO:0000256" key="7">
    <source>
        <dbReference type="ARBA" id="ARBA00049972"/>
    </source>
</evidence>
<keyword evidence="11" id="KW-1185">Reference proteome</keyword>
<feature type="binding site" evidence="8">
    <location>
        <position position="346"/>
    </location>
    <ligand>
        <name>Mn(2+)</name>
        <dbReference type="ChEBI" id="CHEBI:29035"/>
        <label>1</label>
    </ligand>
</feature>
<comment type="cofactor">
    <cofactor evidence="8">
        <name>Mn(2+)</name>
        <dbReference type="ChEBI" id="CHEBI:29035"/>
    </cofactor>
    <text evidence="8">Binds 2 manganese ions per subunit.</text>
</comment>
<evidence type="ECO:0000259" key="9">
    <source>
        <dbReference type="PROSITE" id="PS00631"/>
    </source>
</evidence>
<feature type="binding site" evidence="8">
    <location>
        <position position="264"/>
    </location>
    <ligand>
        <name>Mn(2+)</name>
        <dbReference type="ChEBI" id="CHEBI:29035"/>
        <label>2</label>
    </ligand>
</feature>
<dbReference type="PROSITE" id="PS00631">
    <property type="entry name" value="CYTOSOL_AP"/>
    <property type="match status" value="1"/>
</dbReference>
<dbReference type="EC" id="3.4.11.10" evidence="8"/>
<feature type="active site" evidence="8">
    <location>
        <position position="350"/>
    </location>
</feature>
<organism evidence="10 11">
    <name type="scientific">Thermoleophilum album</name>
    <dbReference type="NCBI Taxonomy" id="29539"/>
    <lineage>
        <taxon>Bacteria</taxon>
        <taxon>Bacillati</taxon>
        <taxon>Actinomycetota</taxon>
        <taxon>Thermoleophilia</taxon>
        <taxon>Thermoleophilales</taxon>
        <taxon>Thermoleophilaceae</taxon>
        <taxon>Thermoleophilum</taxon>
    </lineage>
</organism>
<feature type="binding site" evidence="8">
    <location>
        <position position="287"/>
    </location>
    <ligand>
        <name>Mn(2+)</name>
        <dbReference type="ChEBI" id="CHEBI:29035"/>
        <label>2</label>
    </ligand>
</feature>
<comment type="catalytic activity">
    <reaction evidence="1 8">
        <text>Release of an N-terminal amino acid, Xaa-|-Yaa-, in which Xaa is preferably Leu, but may be other amino acids including Pro although not Arg or Lys, and Yaa may be Pro. Amino acid amides and methyl esters are also readily hydrolyzed, but rates on arylamides are exceedingly low.</text>
        <dbReference type="EC" id="3.4.11.1"/>
    </reaction>
</comment>
<protein>
    <recommendedName>
        <fullName evidence="8">Probable cytosol aminopeptidase</fullName>
        <ecNumber evidence="8">3.4.11.1</ecNumber>
    </recommendedName>
    <alternativeName>
        <fullName evidence="8">Leucine aminopeptidase</fullName>
        <shortName evidence="8">LAP</shortName>
        <ecNumber evidence="8">3.4.11.10</ecNumber>
    </alternativeName>
    <alternativeName>
        <fullName evidence="8">Leucyl aminopeptidase</fullName>
    </alternativeName>
</protein>
<feature type="active site" evidence="8">
    <location>
        <position position="276"/>
    </location>
</feature>
<dbReference type="OrthoDB" id="9809354at2"/>
<dbReference type="SUPFAM" id="SSF53187">
    <property type="entry name" value="Zn-dependent exopeptidases"/>
    <property type="match status" value="1"/>
</dbReference>
<dbReference type="GO" id="GO:0070006">
    <property type="term" value="F:metalloaminopeptidase activity"/>
    <property type="evidence" value="ECO:0007669"/>
    <property type="project" value="InterPro"/>
</dbReference>
<dbReference type="GO" id="GO:0030145">
    <property type="term" value="F:manganese ion binding"/>
    <property type="evidence" value="ECO:0007669"/>
    <property type="project" value="UniProtKB-UniRule"/>
</dbReference>
<comment type="similarity">
    <text evidence="3 8">Belongs to the peptidase M17 family.</text>
</comment>
<evidence type="ECO:0000256" key="3">
    <source>
        <dbReference type="ARBA" id="ARBA00009528"/>
    </source>
</evidence>
<evidence type="ECO:0000256" key="5">
    <source>
        <dbReference type="ARBA" id="ARBA00022670"/>
    </source>
</evidence>
<dbReference type="PRINTS" id="PR00481">
    <property type="entry name" value="LAMNOPPTDASE"/>
</dbReference>
<dbReference type="NCBIfam" id="NF002073">
    <property type="entry name" value="PRK00913.1-2"/>
    <property type="match status" value="1"/>
</dbReference>
<feature type="binding site" evidence="8">
    <location>
        <position position="269"/>
    </location>
    <ligand>
        <name>Mn(2+)</name>
        <dbReference type="ChEBI" id="CHEBI:29035"/>
        <label>2</label>
    </ligand>
</feature>
<keyword evidence="6 8" id="KW-0378">Hydrolase</keyword>
<comment type="function">
    <text evidence="7 8">Presumably involved in the processing and regular turnover of intracellular proteins. Catalyzes the removal of unsubstituted N-terminal amino acids from various peptides.</text>
</comment>
<dbReference type="Gene3D" id="3.40.220.10">
    <property type="entry name" value="Leucine Aminopeptidase, subunit E, domain 1"/>
    <property type="match status" value="1"/>
</dbReference>
<dbReference type="PANTHER" id="PTHR11963:SF23">
    <property type="entry name" value="CYTOSOL AMINOPEPTIDASE"/>
    <property type="match status" value="1"/>
</dbReference>
<proteinExistence type="inferred from homology"/>
<dbReference type="Gene3D" id="3.40.630.10">
    <property type="entry name" value="Zn peptidases"/>
    <property type="match status" value="1"/>
</dbReference>
<dbReference type="GO" id="GO:0006508">
    <property type="term" value="P:proteolysis"/>
    <property type="evidence" value="ECO:0007669"/>
    <property type="project" value="UniProtKB-KW"/>
</dbReference>
<comment type="subcellular location">
    <subcellularLocation>
        <location evidence="8">Cytoplasm</location>
    </subcellularLocation>
</comment>
<evidence type="ECO:0000256" key="8">
    <source>
        <dbReference type="HAMAP-Rule" id="MF_00181"/>
    </source>
</evidence>
<keyword evidence="8" id="KW-0464">Manganese</keyword>
<accession>A0A1H6FJK9</accession>
<dbReference type="InterPro" id="IPR023042">
    <property type="entry name" value="Peptidase_M17_leu_NH2_pept"/>
</dbReference>
<dbReference type="InterPro" id="IPR000819">
    <property type="entry name" value="Peptidase_M17_C"/>
</dbReference>
<evidence type="ECO:0000313" key="10">
    <source>
        <dbReference type="EMBL" id="SEH10348.1"/>
    </source>
</evidence>
<keyword evidence="5 8" id="KW-0645">Protease</keyword>
<dbReference type="SUPFAM" id="SSF52949">
    <property type="entry name" value="Macro domain-like"/>
    <property type="match status" value="1"/>
</dbReference>
<reference evidence="11" key="1">
    <citation type="submission" date="2016-10" db="EMBL/GenBank/DDBJ databases">
        <authorList>
            <person name="Varghese N."/>
            <person name="Submissions S."/>
        </authorList>
    </citation>
    <scope>NUCLEOTIDE SEQUENCE [LARGE SCALE GENOMIC DNA]</scope>
    <source>
        <strain evidence="11">ATCC 35263</strain>
    </source>
</reference>
<gene>
    <name evidence="8" type="primary">pepA</name>
    <name evidence="10" type="ORF">SAMN02745716_0197</name>
</gene>
<dbReference type="InterPro" id="IPR011356">
    <property type="entry name" value="Leucine_aapep/pepB"/>
</dbReference>
<feature type="binding site" evidence="8">
    <location>
        <position position="269"/>
    </location>
    <ligand>
        <name>Mn(2+)</name>
        <dbReference type="ChEBI" id="CHEBI:29035"/>
        <label>1</label>
    </ligand>
</feature>
<dbReference type="GO" id="GO:0005737">
    <property type="term" value="C:cytoplasm"/>
    <property type="evidence" value="ECO:0007669"/>
    <property type="project" value="UniProtKB-SubCell"/>
</dbReference>
<dbReference type="EC" id="3.4.11.1" evidence="8"/>
<keyword evidence="4 8" id="KW-0031">Aminopeptidase</keyword>
<feature type="domain" description="Cytosol aminopeptidase" evidence="9">
    <location>
        <begin position="344"/>
        <end position="351"/>
    </location>
</feature>
<evidence type="ECO:0000256" key="6">
    <source>
        <dbReference type="ARBA" id="ARBA00022801"/>
    </source>
</evidence>
<name>A0A1H6FJK9_THEAL</name>
<feature type="binding site" evidence="8">
    <location>
        <position position="348"/>
    </location>
    <ligand>
        <name>Mn(2+)</name>
        <dbReference type="ChEBI" id="CHEBI:29035"/>
        <label>2</label>
    </ligand>
</feature>
<evidence type="ECO:0000256" key="4">
    <source>
        <dbReference type="ARBA" id="ARBA00022438"/>
    </source>
</evidence>
<dbReference type="InterPro" id="IPR043472">
    <property type="entry name" value="Macro_dom-like"/>
</dbReference>
<comment type="catalytic activity">
    <reaction evidence="2 8">
        <text>Release of an N-terminal amino acid, preferentially leucine, but not glutamic or aspartic acids.</text>
        <dbReference type="EC" id="3.4.11.10"/>
    </reaction>
</comment>
<dbReference type="Pfam" id="PF02789">
    <property type="entry name" value="Peptidase_M17_N"/>
    <property type="match status" value="1"/>
</dbReference>
<keyword evidence="8" id="KW-0479">Metal-binding</keyword>
<dbReference type="Pfam" id="PF00883">
    <property type="entry name" value="Peptidase_M17"/>
    <property type="match status" value="1"/>
</dbReference>
<feature type="binding site" evidence="8">
    <location>
        <position position="348"/>
    </location>
    <ligand>
        <name>Mn(2+)</name>
        <dbReference type="ChEBI" id="CHEBI:29035"/>
        <label>1</label>
    </ligand>
</feature>
<evidence type="ECO:0000256" key="1">
    <source>
        <dbReference type="ARBA" id="ARBA00000135"/>
    </source>
</evidence>
<evidence type="ECO:0000313" key="11">
    <source>
        <dbReference type="Proteomes" id="UP000222056"/>
    </source>
</evidence>
<dbReference type="HAMAP" id="MF_00181">
    <property type="entry name" value="Cytosol_peptidase_M17"/>
    <property type="match status" value="1"/>
</dbReference>
<dbReference type="CDD" id="cd00433">
    <property type="entry name" value="Peptidase_M17"/>
    <property type="match status" value="1"/>
</dbReference>
<dbReference type="RefSeq" id="WP_093115410.1">
    <property type="nucleotide sequence ID" value="NZ_FNWJ01000001.1"/>
</dbReference>
<dbReference type="AlphaFoldDB" id="A0A1H6FJK9"/>
<dbReference type="EMBL" id="FNWJ01000001">
    <property type="protein sequence ID" value="SEH10348.1"/>
    <property type="molecule type" value="Genomic_DNA"/>
</dbReference>
<keyword evidence="8" id="KW-0963">Cytoplasm</keyword>
<dbReference type="STRING" id="29539.SAMN02745716_0197"/>
<sequence>METVDAIEVQVREGELAEASADARVVFLFDDESPADPVARRLLELGEAKKRFKAVAHGHDERNRRVITVGLGARADLDAERLRVAAALAVARACELGARTVACAVPQPPADTSAGGAMKASSAPRSPLAAALVEGALLRLYRFNRFKSDSDERPTVRQLELYGAADAQAVARARVAAIATNRARDLQNLPGNVATPTHLAERAAEIADQHSSLEVELFDREGIERLGMGAFAAVARGSANQPRLIVMRYTPNGASGPHLGFVGKAVTFDTGGISIKPASRMHEMKYDMSGGAAVIEALDAIAALGLPVRVTAVVPATENMPDGGAFKPGDIVTALNGRTIEITNTDAEGRLLLADALTFAVREGAERLVDLATLTGAIVVTLGSTYAGLFGNDEAWCAEVAAAFEAAGEPAWRLPLHPDFKEMIRGEQADLVNASQERKALSCYAAQFLAEFVDGRPWAHLDIAGTAWGRGREYVGKGASGFGVRALIALAERCARSTAPGPV</sequence>
<evidence type="ECO:0000256" key="2">
    <source>
        <dbReference type="ARBA" id="ARBA00000967"/>
    </source>
</evidence>
<dbReference type="PANTHER" id="PTHR11963">
    <property type="entry name" value="LEUCINE AMINOPEPTIDASE-RELATED"/>
    <property type="match status" value="1"/>
</dbReference>